<comment type="caution">
    <text evidence="1">The sequence shown here is derived from an EMBL/GenBank/DDBJ whole genome shotgun (WGS) entry which is preliminary data.</text>
</comment>
<evidence type="ECO:0000313" key="2">
    <source>
        <dbReference type="Proteomes" id="UP001432027"/>
    </source>
</evidence>
<gene>
    <name evidence="1" type="ORF">PENTCL1PPCAC_2302</name>
</gene>
<dbReference type="Proteomes" id="UP001432027">
    <property type="component" value="Unassembled WGS sequence"/>
</dbReference>
<dbReference type="EMBL" id="BTSX01000001">
    <property type="protein sequence ID" value="GMS80127.1"/>
    <property type="molecule type" value="Genomic_DNA"/>
</dbReference>
<organism evidence="1 2">
    <name type="scientific">Pristionchus entomophagus</name>
    <dbReference type="NCBI Taxonomy" id="358040"/>
    <lineage>
        <taxon>Eukaryota</taxon>
        <taxon>Metazoa</taxon>
        <taxon>Ecdysozoa</taxon>
        <taxon>Nematoda</taxon>
        <taxon>Chromadorea</taxon>
        <taxon>Rhabditida</taxon>
        <taxon>Rhabditina</taxon>
        <taxon>Diplogasteromorpha</taxon>
        <taxon>Diplogasteroidea</taxon>
        <taxon>Neodiplogasteridae</taxon>
        <taxon>Pristionchus</taxon>
    </lineage>
</organism>
<feature type="non-terminal residue" evidence="1">
    <location>
        <position position="1"/>
    </location>
</feature>
<name>A0AAV5SA60_9BILA</name>
<protein>
    <submittedName>
        <fullName evidence="1">Uncharacterized protein</fullName>
    </submittedName>
</protein>
<accession>A0AAV5SA60</accession>
<evidence type="ECO:0000313" key="1">
    <source>
        <dbReference type="EMBL" id="GMS80127.1"/>
    </source>
</evidence>
<proteinExistence type="predicted"/>
<sequence>SVVVAPFRSALSMSTTSTRTHRTAHNALPRAKQNLSPKYFIPFEAIDRSIKLQEVSLTVSKRDENPIDSAFNARYKVTWIGTRNHFESQFNKVKHQLHNVLKEGKKPMERQYTDSSDDSETVTQQSLTYGQVLILLKMHYKNGGEIETDRFKKRFSTSSQVKDVTQWIESLKPTFHSCKDPVVIYELRGGVMPERQLIKLEPTQALRDIVGKSTFLPIVVDRSNMLYSE</sequence>
<reference evidence="1" key="1">
    <citation type="submission" date="2023-10" db="EMBL/GenBank/DDBJ databases">
        <title>Genome assembly of Pristionchus species.</title>
        <authorList>
            <person name="Yoshida K."/>
            <person name="Sommer R.J."/>
        </authorList>
    </citation>
    <scope>NUCLEOTIDE SEQUENCE</scope>
    <source>
        <strain evidence="1">RS0144</strain>
    </source>
</reference>
<dbReference type="AlphaFoldDB" id="A0AAV5SA60"/>
<keyword evidence="2" id="KW-1185">Reference proteome</keyword>